<evidence type="ECO:0000256" key="1">
    <source>
        <dbReference type="SAM" id="SignalP"/>
    </source>
</evidence>
<keyword evidence="3" id="KW-1185">Reference proteome</keyword>
<name>A0A134BE51_9PORP</name>
<reference evidence="3" key="1">
    <citation type="submission" date="2016-01" db="EMBL/GenBank/DDBJ databases">
        <authorList>
            <person name="Mitreva M."/>
            <person name="Pepin K.H."/>
            <person name="Mihindukulasuriya K.A."/>
            <person name="Fulton R."/>
            <person name="Fronick C."/>
            <person name="O'Laughlin M."/>
            <person name="Miner T."/>
            <person name="Herter B."/>
            <person name="Rosa B.A."/>
            <person name="Cordes M."/>
            <person name="Tomlinson C."/>
            <person name="Wollam A."/>
            <person name="Palsikar V.B."/>
            <person name="Mardis E.R."/>
            <person name="Wilson R.K."/>
        </authorList>
    </citation>
    <scope>NUCLEOTIDE SEQUENCE [LARGE SCALE GENOMIC DNA]</scope>
    <source>
        <strain evidence="3">KA00683</strain>
    </source>
</reference>
<gene>
    <name evidence="2" type="ORF">HMPREF3185_00225</name>
</gene>
<dbReference type="Proteomes" id="UP000070224">
    <property type="component" value="Unassembled WGS sequence"/>
</dbReference>
<dbReference type="STRING" id="322095.HMPREF3185_00225"/>
<dbReference type="PATRIC" id="fig|322095.3.peg.224"/>
<feature type="signal peptide" evidence="1">
    <location>
        <begin position="1"/>
        <end position="18"/>
    </location>
</feature>
<keyword evidence="1" id="KW-0732">Signal</keyword>
<accession>A0A134BE51</accession>
<organism evidence="2 3">
    <name type="scientific">Porphyromonas somerae</name>
    <dbReference type="NCBI Taxonomy" id="322095"/>
    <lineage>
        <taxon>Bacteria</taxon>
        <taxon>Pseudomonadati</taxon>
        <taxon>Bacteroidota</taxon>
        <taxon>Bacteroidia</taxon>
        <taxon>Bacteroidales</taxon>
        <taxon>Porphyromonadaceae</taxon>
        <taxon>Porphyromonas</taxon>
    </lineage>
</organism>
<comment type="caution">
    <text evidence="2">The sequence shown here is derived from an EMBL/GenBank/DDBJ whole genome shotgun (WGS) entry which is preliminary data.</text>
</comment>
<dbReference type="AlphaFoldDB" id="A0A134BE51"/>
<protein>
    <recommendedName>
        <fullName evidence="4">DUF4948 domain-containing protein</fullName>
    </recommendedName>
</protein>
<dbReference type="RefSeq" id="WP_060934827.1">
    <property type="nucleotide sequence ID" value="NZ_KQ960412.1"/>
</dbReference>
<dbReference type="EMBL" id="LSDK01000017">
    <property type="protein sequence ID" value="KXB78232.1"/>
    <property type="molecule type" value="Genomic_DNA"/>
</dbReference>
<dbReference type="PROSITE" id="PS51257">
    <property type="entry name" value="PROKAR_LIPOPROTEIN"/>
    <property type="match status" value="1"/>
</dbReference>
<evidence type="ECO:0000313" key="3">
    <source>
        <dbReference type="Proteomes" id="UP000070224"/>
    </source>
</evidence>
<proteinExistence type="predicted"/>
<feature type="chain" id="PRO_5007462401" description="DUF4948 domain-containing protein" evidence="1">
    <location>
        <begin position="19"/>
        <end position="145"/>
    </location>
</feature>
<evidence type="ECO:0000313" key="2">
    <source>
        <dbReference type="EMBL" id="KXB78232.1"/>
    </source>
</evidence>
<evidence type="ECO:0008006" key="4">
    <source>
        <dbReference type="Google" id="ProtNLM"/>
    </source>
</evidence>
<sequence>MRQPLVLLFLLFFTSCWGATSKDQPSDQETIEHFKQHKELFDRIKDLALVTSEYKSDRMIQELLKEADCKSIAVYDGMVFITYFSGGTVLSSTDLEYVYMHPFQEVYGDTIPQSHTLREEYYKDRNSDAKMKSLGDGWYIRLLIE</sequence>